<evidence type="ECO:0000256" key="1">
    <source>
        <dbReference type="SAM" id="Coils"/>
    </source>
</evidence>
<keyword evidence="2" id="KW-0812">Transmembrane</keyword>
<feature type="coiled-coil region" evidence="1">
    <location>
        <begin position="118"/>
        <end position="183"/>
    </location>
</feature>
<keyword evidence="2" id="KW-0472">Membrane</keyword>
<gene>
    <name evidence="3" type="ORF">JL193_02935</name>
</gene>
<keyword evidence="2" id="KW-1133">Transmembrane helix</keyword>
<evidence type="ECO:0000313" key="4">
    <source>
        <dbReference type="Proteomes" id="UP000663935"/>
    </source>
</evidence>
<feature type="transmembrane region" description="Helical" evidence="2">
    <location>
        <begin position="45"/>
        <end position="65"/>
    </location>
</feature>
<evidence type="ECO:0008006" key="5">
    <source>
        <dbReference type="Google" id="ProtNLM"/>
    </source>
</evidence>
<dbReference type="RefSeq" id="WP_207972408.1">
    <property type="nucleotide sequence ID" value="NZ_CP071795.1"/>
</dbReference>
<evidence type="ECO:0000256" key="2">
    <source>
        <dbReference type="SAM" id="Phobius"/>
    </source>
</evidence>
<proteinExistence type="predicted"/>
<evidence type="ECO:0000313" key="3">
    <source>
        <dbReference type="EMBL" id="QTD38273.1"/>
    </source>
</evidence>
<keyword evidence="4" id="KW-1185">Reference proteome</keyword>
<accession>A0ABX7SXR4</accession>
<organism evidence="3 4">
    <name type="scientific">Polaribacter batillariae</name>
    <dbReference type="NCBI Taxonomy" id="2808900"/>
    <lineage>
        <taxon>Bacteria</taxon>
        <taxon>Pseudomonadati</taxon>
        <taxon>Bacteroidota</taxon>
        <taxon>Flavobacteriia</taxon>
        <taxon>Flavobacteriales</taxon>
        <taxon>Flavobacteriaceae</taxon>
    </lineage>
</organism>
<reference evidence="3 4" key="1">
    <citation type="submission" date="2021-03" db="EMBL/GenBank/DDBJ databases">
        <title>Complete genome of Polaribacter_sp.G4M1.</title>
        <authorList>
            <person name="Jeong S.W."/>
            <person name="Bae J.W."/>
        </authorList>
    </citation>
    <scope>NUCLEOTIDE SEQUENCE [LARGE SCALE GENOMIC DNA]</scope>
    <source>
        <strain evidence="3 4">G4M1</strain>
    </source>
</reference>
<sequence length="186" mass="21693">MQKDIREKLKDFKEPNVELSANHVNKFEKLLMSEMHQQKQKKKNFTWLPIAASIVLLISLGIKFYPSENIEQPKENVTKEISLGSISPEFETIEKYYKNSINLEISQLELTEDNKEMIDGYLLKIAELTKEYKSLTKELSTKGVNDVTIEALISNLQLRLQLLQRLKKQLKELKNLNKTQNETQII</sequence>
<name>A0ABX7SXR4_9FLAO</name>
<dbReference type="EMBL" id="CP071795">
    <property type="protein sequence ID" value="QTD38273.1"/>
    <property type="molecule type" value="Genomic_DNA"/>
</dbReference>
<dbReference type="Proteomes" id="UP000663935">
    <property type="component" value="Chromosome"/>
</dbReference>
<keyword evidence="1" id="KW-0175">Coiled coil</keyword>
<protein>
    <recommendedName>
        <fullName evidence="5">Small-conductance mechanosensitive channel</fullName>
    </recommendedName>
</protein>